<dbReference type="InterPro" id="IPR011055">
    <property type="entry name" value="Dup_hybrid_motif"/>
</dbReference>
<evidence type="ECO:0000256" key="2">
    <source>
        <dbReference type="SAM" id="Coils"/>
    </source>
</evidence>
<accession>A0A1I1X609</accession>
<feature type="domain" description="Peptidoglycan hydrolase PcsB coiled-coil" evidence="5">
    <location>
        <begin position="101"/>
        <end position="171"/>
    </location>
</feature>
<dbReference type="GO" id="GO:0004222">
    <property type="term" value="F:metalloendopeptidase activity"/>
    <property type="evidence" value="ECO:0007669"/>
    <property type="project" value="TreeGrafter"/>
</dbReference>
<dbReference type="PANTHER" id="PTHR21666:SF270">
    <property type="entry name" value="MUREIN HYDROLASE ACTIVATOR ENVC"/>
    <property type="match status" value="1"/>
</dbReference>
<gene>
    <name evidence="6" type="ORF">SAMN05216245_10111</name>
</gene>
<protein>
    <submittedName>
        <fullName evidence="6">Murein DD-endopeptidase MepM and murein hydrolase activator NlpD, contain LysM domain</fullName>
    </submittedName>
</protein>
<sequence>MRLRRLLAAFFAVWLFLLNMLPAFAASEMEKKQKELDKAQHNVQVAEEKKDQAKHKVAEAKESLGEIVSKLSRLQQDIDVLQKKADTLQKDIDKNTAELNKKKEEMEGRMLIYRQRLRDIYENGQINYLDVLLGAKDFGDFASRMYLLQKIIRSDLDLIAIVEKEAAEIKKRQDQLDGQMGEIKKDKAALEQKRSSAEEMRQQRAQKLYIAEEEKRKSEEEYDRMLAISDNIKAMLQGMETASVMPSGGGNGSFVWPCSGTITSYYGWRVHPIFGTRKYHSGMDIAVDYGTPIHAAAAGVVVYSGWMGGYGYAIMIDHGGGLVTIYGHNSSLSVGEGQRVSQGQVVALAGSTGYSTGPHCHFEVRLHGEVTEPLNYLP</sequence>
<dbReference type="RefSeq" id="WP_093912242.1">
    <property type="nucleotide sequence ID" value="NZ_FONL01000001.1"/>
</dbReference>
<feature type="coiled-coil region" evidence="2">
    <location>
        <begin position="159"/>
        <end position="203"/>
    </location>
</feature>
<dbReference type="InterPro" id="IPR050570">
    <property type="entry name" value="Cell_wall_metabolism_enzyme"/>
</dbReference>
<dbReference type="Pfam" id="PF01551">
    <property type="entry name" value="Peptidase_M23"/>
    <property type="match status" value="1"/>
</dbReference>
<keyword evidence="1 3" id="KW-0732">Signal</keyword>
<evidence type="ECO:0000256" key="3">
    <source>
        <dbReference type="SAM" id="SignalP"/>
    </source>
</evidence>
<dbReference type="InterPro" id="IPR016047">
    <property type="entry name" value="M23ase_b-sheet_dom"/>
</dbReference>
<dbReference type="Gene3D" id="6.10.250.3150">
    <property type="match status" value="1"/>
</dbReference>
<proteinExistence type="predicted"/>
<dbReference type="Gene3D" id="2.70.70.10">
    <property type="entry name" value="Glucose Permease (Domain IIA)"/>
    <property type="match status" value="1"/>
</dbReference>
<dbReference type="AlphaFoldDB" id="A0A1I1X609"/>
<evidence type="ECO:0000313" key="6">
    <source>
        <dbReference type="EMBL" id="SFE00750.1"/>
    </source>
</evidence>
<feature type="signal peptide" evidence="3">
    <location>
        <begin position="1"/>
        <end position="25"/>
    </location>
</feature>
<name>A0A1I1X609_9FIRM</name>
<evidence type="ECO:0000259" key="4">
    <source>
        <dbReference type="Pfam" id="PF01551"/>
    </source>
</evidence>
<evidence type="ECO:0000313" key="7">
    <source>
        <dbReference type="Proteomes" id="UP000198896"/>
    </source>
</evidence>
<dbReference type="Pfam" id="PF24568">
    <property type="entry name" value="CC_PcsB"/>
    <property type="match status" value="1"/>
</dbReference>
<feature type="chain" id="PRO_5011738754" evidence="3">
    <location>
        <begin position="26"/>
        <end position="378"/>
    </location>
</feature>
<dbReference type="STRING" id="1123323.SAMN05216245_10111"/>
<keyword evidence="6" id="KW-0378">Hydrolase</keyword>
<dbReference type="OrthoDB" id="9809488at2"/>
<organism evidence="6 7">
    <name type="scientific">Succiniclasticum ruminis DSM 9236</name>
    <dbReference type="NCBI Taxonomy" id="1123323"/>
    <lineage>
        <taxon>Bacteria</taxon>
        <taxon>Bacillati</taxon>
        <taxon>Bacillota</taxon>
        <taxon>Negativicutes</taxon>
        <taxon>Acidaminococcales</taxon>
        <taxon>Acidaminococcaceae</taxon>
        <taxon>Succiniclasticum</taxon>
    </lineage>
</organism>
<dbReference type="PANTHER" id="PTHR21666">
    <property type="entry name" value="PEPTIDASE-RELATED"/>
    <property type="match status" value="1"/>
</dbReference>
<dbReference type="SUPFAM" id="SSF51261">
    <property type="entry name" value="Duplicated hybrid motif"/>
    <property type="match status" value="1"/>
</dbReference>
<keyword evidence="2" id="KW-0175">Coiled coil</keyword>
<dbReference type="CDD" id="cd12797">
    <property type="entry name" value="M23_peptidase"/>
    <property type="match status" value="1"/>
</dbReference>
<dbReference type="Proteomes" id="UP000198896">
    <property type="component" value="Unassembled WGS sequence"/>
</dbReference>
<evidence type="ECO:0000256" key="1">
    <source>
        <dbReference type="ARBA" id="ARBA00022729"/>
    </source>
</evidence>
<reference evidence="6 7" key="1">
    <citation type="submission" date="2016-10" db="EMBL/GenBank/DDBJ databases">
        <authorList>
            <person name="de Groot N.N."/>
        </authorList>
    </citation>
    <scope>NUCLEOTIDE SEQUENCE [LARGE SCALE GENOMIC DNA]</scope>
    <source>
        <strain evidence="6 7">DSM 9236</strain>
    </source>
</reference>
<feature type="coiled-coil region" evidence="2">
    <location>
        <begin position="29"/>
        <end position="105"/>
    </location>
</feature>
<keyword evidence="7" id="KW-1185">Reference proteome</keyword>
<feature type="domain" description="M23ase beta-sheet core" evidence="4">
    <location>
        <begin position="279"/>
        <end position="372"/>
    </location>
</feature>
<evidence type="ECO:0000259" key="5">
    <source>
        <dbReference type="Pfam" id="PF24568"/>
    </source>
</evidence>
<dbReference type="EMBL" id="FONL01000001">
    <property type="protein sequence ID" value="SFE00750.1"/>
    <property type="molecule type" value="Genomic_DNA"/>
</dbReference>
<dbReference type="InterPro" id="IPR057309">
    <property type="entry name" value="PcsB_CC"/>
</dbReference>
<dbReference type="SUPFAM" id="SSF57997">
    <property type="entry name" value="Tropomyosin"/>
    <property type="match status" value="1"/>
</dbReference>